<dbReference type="eggNOG" id="COG0456">
    <property type="taxonomic scope" value="Bacteria"/>
</dbReference>
<dbReference type="OrthoDB" id="7356080at2"/>
<dbReference type="SUPFAM" id="SSF55729">
    <property type="entry name" value="Acyl-CoA N-acyltransferases (Nat)"/>
    <property type="match status" value="1"/>
</dbReference>
<dbReference type="STRING" id="929556.Solca_0479"/>
<dbReference type="RefSeq" id="WP_014678839.1">
    <property type="nucleotide sequence ID" value="NC_017770.1"/>
</dbReference>
<dbReference type="Pfam" id="PF13508">
    <property type="entry name" value="Acetyltransf_7"/>
    <property type="match status" value="1"/>
</dbReference>
<evidence type="ECO:0000313" key="2">
    <source>
        <dbReference type="EMBL" id="AFD05611.1"/>
    </source>
</evidence>
<reference evidence="2" key="1">
    <citation type="submission" date="2012-02" db="EMBL/GenBank/DDBJ databases">
        <title>The complete genome of Solitalea canadensis DSM 3403.</title>
        <authorList>
            <consortium name="US DOE Joint Genome Institute (JGI-PGF)"/>
            <person name="Lucas S."/>
            <person name="Copeland A."/>
            <person name="Lapidus A."/>
            <person name="Glavina del Rio T."/>
            <person name="Dalin E."/>
            <person name="Tice H."/>
            <person name="Bruce D."/>
            <person name="Goodwin L."/>
            <person name="Pitluck S."/>
            <person name="Peters L."/>
            <person name="Ovchinnikova G."/>
            <person name="Lu M."/>
            <person name="Kyrpides N."/>
            <person name="Mavromatis K."/>
            <person name="Ivanova N."/>
            <person name="Brettin T."/>
            <person name="Detter J.C."/>
            <person name="Han C."/>
            <person name="Larimer F."/>
            <person name="Land M."/>
            <person name="Hauser L."/>
            <person name="Markowitz V."/>
            <person name="Cheng J.-F."/>
            <person name="Hugenholtz P."/>
            <person name="Woyke T."/>
            <person name="Wu D."/>
            <person name="Spring S."/>
            <person name="Schroeder M."/>
            <person name="Kopitz M."/>
            <person name="Brambilla E."/>
            <person name="Klenk H.-P."/>
            <person name="Eisen J.A."/>
        </authorList>
    </citation>
    <scope>NUCLEOTIDE SEQUENCE</scope>
    <source>
        <strain evidence="2">DSM 3403</strain>
    </source>
</reference>
<sequence length="144" mass="16657">MTIREALPNDFIELHAIRVAVKENILPDPGMITAADYELYMTQKGKGWVYETEEGILGFSIVDLEDKSVWALFVKPGHEGKSIGKTLHKVMLAWYFDQTKDTIWLSTAPKSRAEQFYRMQGWKEVGVERNGDLKFELSEEDWKK</sequence>
<dbReference type="InterPro" id="IPR000182">
    <property type="entry name" value="GNAT_dom"/>
</dbReference>
<dbReference type="AlphaFoldDB" id="H8KT40"/>
<dbReference type="CDD" id="cd04301">
    <property type="entry name" value="NAT_SF"/>
    <property type="match status" value="1"/>
</dbReference>
<dbReference type="GO" id="GO:0016747">
    <property type="term" value="F:acyltransferase activity, transferring groups other than amino-acyl groups"/>
    <property type="evidence" value="ECO:0007669"/>
    <property type="project" value="InterPro"/>
</dbReference>
<proteinExistence type="predicted"/>
<protein>
    <submittedName>
        <fullName evidence="2">Acetyltransferase (GNAT) family protein</fullName>
    </submittedName>
</protein>
<keyword evidence="2" id="KW-0808">Transferase</keyword>
<evidence type="ECO:0000313" key="3">
    <source>
        <dbReference type="Proteomes" id="UP000007590"/>
    </source>
</evidence>
<dbReference type="Gene3D" id="3.40.630.30">
    <property type="match status" value="1"/>
</dbReference>
<accession>H8KT40</accession>
<dbReference type="PROSITE" id="PS51186">
    <property type="entry name" value="GNAT"/>
    <property type="match status" value="1"/>
</dbReference>
<dbReference type="InterPro" id="IPR016181">
    <property type="entry name" value="Acyl_CoA_acyltransferase"/>
</dbReference>
<dbReference type="KEGG" id="scn:Solca_0479"/>
<dbReference type="EMBL" id="CP003349">
    <property type="protein sequence ID" value="AFD05611.1"/>
    <property type="molecule type" value="Genomic_DNA"/>
</dbReference>
<keyword evidence="3" id="KW-1185">Reference proteome</keyword>
<organism evidence="2 3">
    <name type="scientific">Solitalea canadensis (strain ATCC 29591 / DSM 3403 / JCM 21819 / LMG 8368 / NBRC 15130 / NCIMB 12057 / USAM 9D)</name>
    <name type="common">Flexibacter canadensis</name>
    <dbReference type="NCBI Taxonomy" id="929556"/>
    <lineage>
        <taxon>Bacteria</taxon>
        <taxon>Pseudomonadati</taxon>
        <taxon>Bacteroidota</taxon>
        <taxon>Sphingobacteriia</taxon>
        <taxon>Sphingobacteriales</taxon>
        <taxon>Sphingobacteriaceae</taxon>
        <taxon>Solitalea</taxon>
    </lineage>
</organism>
<dbReference type="Proteomes" id="UP000007590">
    <property type="component" value="Chromosome"/>
</dbReference>
<evidence type="ECO:0000259" key="1">
    <source>
        <dbReference type="PROSITE" id="PS51186"/>
    </source>
</evidence>
<dbReference type="HOGENOM" id="CLU_121819_2_0_10"/>
<gene>
    <name evidence="2" type="ordered locus">Solca_0479</name>
</gene>
<feature type="domain" description="N-acetyltransferase" evidence="1">
    <location>
        <begin position="1"/>
        <end position="144"/>
    </location>
</feature>
<name>H8KT40_SOLCM</name>